<gene>
    <name evidence="4" type="ORF">PEX2_041540</name>
</gene>
<dbReference type="Proteomes" id="UP000030143">
    <property type="component" value="Unassembled WGS sequence"/>
</dbReference>
<dbReference type="OrthoDB" id="3687641at2759"/>
<dbReference type="PANTHER" id="PTHR33365:SF4">
    <property type="entry name" value="CYCLOCHLOROTINE BIOSYNTHESIS PROTEIN O"/>
    <property type="match status" value="1"/>
</dbReference>
<dbReference type="GO" id="GO:0043386">
    <property type="term" value="P:mycotoxin biosynthetic process"/>
    <property type="evidence" value="ECO:0007669"/>
    <property type="project" value="InterPro"/>
</dbReference>
<evidence type="ECO:0000256" key="2">
    <source>
        <dbReference type="ARBA" id="ARBA00035112"/>
    </source>
</evidence>
<keyword evidence="3" id="KW-1133">Transmembrane helix</keyword>
<evidence type="ECO:0000313" key="4">
    <source>
        <dbReference type="EMBL" id="KGO63140.1"/>
    </source>
</evidence>
<dbReference type="STRING" id="27334.A0A0A2KFM6"/>
<accession>A0A0A2KFM6</accession>
<reference evidence="4 5" key="1">
    <citation type="journal article" date="2015" name="Mol. Plant Microbe Interact.">
        <title>Genome, transcriptome, and functional analyses of Penicillium expansum provide new insights into secondary metabolism and pathogenicity.</title>
        <authorList>
            <person name="Ballester A.R."/>
            <person name="Marcet-Houben M."/>
            <person name="Levin E."/>
            <person name="Sela N."/>
            <person name="Selma-Lazaro C."/>
            <person name="Carmona L."/>
            <person name="Wisniewski M."/>
            <person name="Droby S."/>
            <person name="Gonzalez-Candelas L."/>
            <person name="Gabaldon T."/>
        </authorList>
    </citation>
    <scope>NUCLEOTIDE SEQUENCE [LARGE SCALE GENOMIC DNA]</scope>
    <source>
        <strain evidence="4 5">MD-8</strain>
    </source>
</reference>
<keyword evidence="3" id="KW-0812">Transmembrane</keyword>
<dbReference type="PANTHER" id="PTHR33365">
    <property type="entry name" value="YALI0B05434P"/>
    <property type="match status" value="1"/>
</dbReference>
<dbReference type="GeneID" id="27676848"/>
<dbReference type="VEuPathDB" id="FungiDB:PEXP_029780"/>
<name>A0A0A2KFM6_PENEN</name>
<organism evidence="4 5">
    <name type="scientific">Penicillium expansum</name>
    <name type="common">Blue mold rot fungus</name>
    <dbReference type="NCBI Taxonomy" id="27334"/>
    <lineage>
        <taxon>Eukaryota</taxon>
        <taxon>Fungi</taxon>
        <taxon>Dikarya</taxon>
        <taxon>Ascomycota</taxon>
        <taxon>Pezizomycotina</taxon>
        <taxon>Eurotiomycetes</taxon>
        <taxon>Eurotiomycetidae</taxon>
        <taxon>Eurotiales</taxon>
        <taxon>Aspergillaceae</taxon>
        <taxon>Penicillium</taxon>
    </lineage>
</organism>
<protein>
    <recommendedName>
        <fullName evidence="6">Tat pathway signal sequence</fullName>
    </recommendedName>
</protein>
<dbReference type="Pfam" id="PF11807">
    <property type="entry name" value="UstYa"/>
    <property type="match status" value="1"/>
</dbReference>
<evidence type="ECO:0000256" key="3">
    <source>
        <dbReference type="SAM" id="Phobius"/>
    </source>
</evidence>
<dbReference type="RefSeq" id="XP_016603621.1">
    <property type="nucleotide sequence ID" value="XM_016741429.1"/>
</dbReference>
<dbReference type="PhylomeDB" id="A0A0A2KFM6"/>
<comment type="similarity">
    <text evidence="2">Belongs to the ustYa family.</text>
</comment>
<keyword evidence="5" id="KW-1185">Reference proteome</keyword>
<evidence type="ECO:0008006" key="6">
    <source>
        <dbReference type="Google" id="ProtNLM"/>
    </source>
</evidence>
<evidence type="ECO:0000313" key="5">
    <source>
        <dbReference type="Proteomes" id="UP000030143"/>
    </source>
</evidence>
<proteinExistence type="inferred from homology"/>
<dbReference type="HOGENOM" id="CLU_987319_0_0_1"/>
<evidence type="ECO:0000256" key="1">
    <source>
        <dbReference type="ARBA" id="ARBA00004685"/>
    </source>
</evidence>
<keyword evidence="3" id="KW-0472">Membrane</keyword>
<dbReference type="AlphaFoldDB" id="A0A0A2KFM6"/>
<dbReference type="InterPro" id="IPR021765">
    <property type="entry name" value="UstYa-like"/>
</dbReference>
<feature type="transmembrane region" description="Helical" evidence="3">
    <location>
        <begin position="43"/>
        <end position="63"/>
    </location>
</feature>
<comment type="caution">
    <text evidence="4">The sequence shown here is derived from an EMBL/GenBank/DDBJ whole genome shotgun (WGS) entry which is preliminary data.</text>
</comment>
<dbReference type="EMBL" id="JQFZ01000015">
    <property type="protein sequence ID" value="KGO63140.1"/>
    <property type="molecule type" value="Genomic_DNA"/>
</dbReference>
<comment type="pathway">
    <text evidence="1">Mycotoxin biosynthesis.</text>
</comment>
<sequence>MDPNQYIAEVELGDVEEQETLLPSDQRISFDTISTKHRSIQHYSAVLAGIFFLLSSFAVVEIWRKPSEAKCVKRLNGWSPMLDAVQYQRVDFKDESNVSFMGIPTAHLEKKWDDLWRFGSLGIPETYLPYLNKSVSEYDWHHLPSELGGGIQAYFEGFHQIHCLNLVRQYTYRHEYDYSHVHAFVNPHIDILEHVEHCLEILRTKIMCEADTTLYSAAHDLERGSNGPIHTFYSRWTRSEEMSVSDDRSKPSNSLWIIRNEIWRSVTITKQFLPKSLYALVD</sequence>